<dbReference type="PANTHER" id="PTHR43140:SF1">
    <property type="entry name" value="TYPE I RESTRICTION ENZYME ECOKI SPECIFICITY SUBUNIT"/>
    <property type="match status" value="1"/>
</dbReference>
<organism evidence="2 3">
    <name type="scientific">Methanoculleus chikugoensis</name>
    <dbReference type="NCBI Taxonomy" id="118126"/>
    <lineage>
        <taxon>Archaea</taxon>
        <taxon>Methanobacteriati</taxon>
        <taxon>Methanobacteriota</taxon>
        <taxon>Stenosarchaea group</taxon>
        <taxon>Methanomicrobia</taxon>
        <taxon>Methanomicrobiales</taxon>
        <taxon>Methanomicrobiaceae</taxon>
        <taxon>Methanoculleus</taxon>
    </lineage>
</organism>
<dbReference type="InterPro" id="IPR000055">
    <property type="entry name" value="Restrct_endonuc_typeI_TRD"/>
</dbReference>
<evidence type="ECO:0000259" key="1">
    <source>
        <dbReference type="Pfam" id="PF01420"/>
    </source>
</evidence>
<dbReference type="GeneID" id="66131291"/>
<protein>
    <submittedName>
        <fullName evidence="2">Type I restriction enzyme specificity protein</fullName>
    </submittedName>
</protein>
<dbReference type="Proteomes" id="UP000824969">
    <property type="component" value="Chromosome"/>
</dbReference>
<dbReference type="PANTHER" id="PTHR43140">
    <property type="entry name" value="TYPE-1 RESTRICTION ENZYME ECOKI SPECIFICITY PROTEIN"/>
    <property type="match status" value="1"/>
</dbReference>
<keyword evidence="3" id="KW-1185">Reference proteome</keyword>
<evidence type="ECO:0000313" key="3">
    <source>
        <dbReference type="Proteomes" id="UP000824969"/>
    </source>
</evidence>
<proteinExistence type="predicted"/>
<evidence type="ECO:0000313" key="2">
    <source>
        <dbReference type="EMBL" id="BBL68583.1"/>
    </source>
</evidence>
<dbReference type="Pfam" id="PF01420">
    <property type="entry name" value="Methylase_S"/>
    <property type="match status" value="2"/>
</dbReference>
<name>A0ABM7H769_9EURY</name>
<accession>A0ABM7H769</accession>
<sequence length="445" mass="50587">MIRDLKPYPAYKDSGVPWLGEVPEHWLIERLKSVMSNVIQMTGELQNGESYVALEHVESWTGRLRQADPEVFFDSQVKRFQSGDVLFGKLRPYLAKVTRLTSAGVCVGEFFVLRPCVSNVTAPYIEQLLRSKPVIDVINSSTFGAKMPRVDWQFMGGMMIPLPPLPEQSAIVRFLDHIDRRIRRSIRAKQKLIKLLEEQKQILINRAVTRGLDPNVRLKPSGVEWLGEVPEHWEVSRLSQFFTLQRGFDITKDQQTEGEIPVVSSGGISSYHNRATARGPGVIVGRKGTAGSVHFVTTDYWAHDTTLWVNDFKGNHQKFIYYLLQVLDLKRFDTGSANPTINRNLIHPERVAFPRYDEQATIVAYIDKITKDLGITIAATQHEISLLREYRTRLIADVVTGKMDVRHISLPDESNIETIFGEDIEPLDNETCALDEVECAVEIEE</sequence>
<reference evidence="2 3" key="1">
    <citation type="submission" date="2019-06" db="EMBL/GenBank/DDBJ databases">
        <title>Complete genome sequence of Methanoculleus chikugoensis strain MG62.</title>
        <authorList>
            <person name="Asakawa S."/>
            <person name="Dianou D."/>
        </authorList>
    </citation>
    <scope>NUCLEOTIDE SEQUENCE [LARGE SCALE GENOMIC DNA]</scope>
    <source>
        <strain evidence="2 3">MG62</strain>
    </source>
</reference>
<feature type="domain" description="Type I restriction modification DNA specificity" evidence="1">
    <location>
        <begin position="138"/>
        <end position="184"/>
    </location>
</feature>
<dbReference type="EMBL" id="AP019781">
    <property type="protein sequence ID" value="BBL68583.1"/>
    <property type="molecule type" value="Genomic_DNA"/>
</dbReference>
<gene>
    <name evidence="2" type="ORF">MchiMG62_17640</name>
</gene>
<dbReference type="InterPro" id="IPR051212">
    <property type="entry name" value="Type-I_RE_S_subunit"/>
</dbReference>
<dbReference type="RefSeq" id="WP_221056663.1">
    <property type="nucleotide sequence ID" value="NZ_AP019781.1"/>
</dbReference>
<feature type="domain" description="Type I restriction modification DNA specificity" evidence="1">
    <location>
        <begin position="230"/>
        <end position="372"/>
    </location>
</feature>
<dbReference type="CDD" id="cd17267">
    <property type="entry name" value="RMtype1_S_EcoAO83I-TRD1-CR1_like"/>
    <property type="match status" value="1"/>
</dbReference>